<dbReference type="EMBL" id="CAKOAT010990709">
    <property type="protein sequence ID" value="CAH8392298.1"/>
    <property type="molecule type" value="Genomic_DNA"/>
</dbReference>
<organism evidence="1 2">
    <name type="scientific">Eruca vesicaria subsp. sativa</name>
    <name type="common">Garden rocket</name>
    <name type="synonym">Eruca sativa</name>
    <dbReference type="NCBI Taxonomy" id="29727"/>
    <lineage>
        <taxon>Eukaryota</taxon>
        <taxon>Viridiplantae</taxon>
        <taxon>Streptophyta</taxon>
        <taxon>Embryophyta</taxon>
        <taxon>Tracheophyta</taxon>
        <taxon>Spermatophyta</taxon>
        <taxon>Magnoliopsida</taxon>
        <taxon>eudicotyledons</taxon>
        <taxon>Gunneridae</taxon>
        <taxon>Pentapetalae</taxon>
        <taxon>rosids</taxon>
        <taxon>malvids</taxon>
        <taxon>Brassicales</taxon>
        <taxon>Brassicaceae</taxon>
        <taxon>Brassiceae</taxon>
        <taxon>Eruca</taxon>
    </lineage>
</organism>
<gene>
    <name evidence="1" type="ORF">ERUC_LOCUS44781</name>
</gene>
<evidence type="ECO:0000313" key="1">
    <source>
        <dbReference type="EMBL" id="CAH8392298.1"/>
    </source>
</evidence>
<name>A0ABC8M7L5_ERUVS</name>
<reference evidence="1 2" key="1">
    <citation type="submission" date="2022-03" db="EMBL/GenBank/DDBJ databases">
        <authorList>
            <person name="Macdonald S."/>
            <person name="Ahmed S."/>
            <person name="Newling K."/>
        </authorList>
    </citation>
    <scope>NUCLEOTIDE SEQUENCE [LARGE SCALE GENOMIC DNA]</scope>
</reference>
<sequence length="67" mass="7485">MVCKVLFSDQVCLLQKSAEWPEIFRDNKPIPADESSQISMRQQDGEIVLVDASDDDSMPPSEQTQTG</sequence>
<dbReference type="Proteomes" id="UP001642260">
    <property type="component" value="Unassembled WGS sequence"/>
</dbReference>
<keyword evidence="2" id="KW-1185">Reference proteome</keyword>
<accession>A0ABC8M7L5</accession>
<comment type="caution">
    <text evidence="1">The sequence shown here is derived from an EMBL/GenBank/DDBJ whole genome shotgun (WGS) entry which is preliminary data.</text>
</comment>
<dbReference type="AlphaFoldDB" id="A0ABC8M7L5"/>
<protein>
    <submittedName>
        <fullName evidence="1">Uncharacterized protein</fullName>
    </submittedName>
</protein>
<evidence type="ECO:0000313" key="2">
    <source>
        <dbReference type="Proteomes" id="UP001642260"/>
    </source>
</evidence>
<proteinExistence type="predicted"/>